<evidence type="ECO:0000256" key="2">
    <source>
        <dbReference type="HAMAP-Rule" id="MF_02117"/>
    </source>
</evidence>
<keyword evidence="4" id="KW-1185">Reference proteome</keyword>
<evidence type="ECO:0000256" key="1">
    <source>
        <dbReference type="ARBA" id="ARBA00023231"/>
    </source>
</evidence>
<dbReference type="RefSeq" id="WP_085440586.1">
    <property type="nucleotide sequence ID" value="NZ_LVJN01000015.1"/>
</dbReference>
<dbReference type="STRING" id="1434232.MAIT1_00286"/>
<comment type="function">
    <text evidence="2">Is required to sustain N(2)-dependent growth in the presence of low levels of carbon monoxide (CO). Probably acts by protecting the N(2) fixation ability of the nitrogenase complex, which is inactivated in the presence of CO.</text>
</comment>
<dbReference type="Proteomes" id="UP000194003">
    <property type="component" value="Unassembled WGS sequence"/>
</dbReference>
<sequence>MAQDKDRYITFTGLDCEERATRFMQRLYEMVEEEGEGSKWRGYFAQKFDGMRKMGQDDLYFIGSQMNALYGFLESREDEGMQKVLWDIEQECC</sequence>
<proteinExistence type="inferred from homology"/>
<name>A0A1Y2K7X0_9PROT</name>
<dbReference type="InterPro" id="IPR024899">
    <property type="entry name" value="CowN"/>
</dbReference>
<protein>
    <recommendedName>
        <fullName evidence="2">N(2)-fixation sustaining protein CowN</fullName>
    </recommendedName>
    <alternativeName>
        <fullName evidence="2">CO weal-nitrogenase</fullName>
    </alternativeName>
</protein>
<dbReference type="NCBIfam" id="NF033689">
    <property type="entry name" value="N2Fix_CO_CowN"/>
    <property type="match status" value="1"/>
</dbReference>
<dbReference type="AlphaFoldDB" id="A0A1Y2K7X0"/>
<keyword evidence="1 2" id="KW-0535">Nitrogen fixation</keyword>
<accession>A0A1Y2K7X0</accession>
<dbReference type="EMBL" id="LVJN01000015">
    <property type="protein sequence ID" value="OSM06840.1"/>
    <property type="molecule type" value="Genomic_DNA"/>
</dbReference>
<dbReference type="HAMAP" id="MF_02117">
    <property type="entry name" value="CowN"/>
    <property type="match status" value="1"/>
</dbReference>
<comment type="caution">
    <text evidence="3">The sequence shown here is derived from an EMBL/GenBank/DDBJ whole genome shotgun (WGS) entry which is preliminary data.</text>
</comment>
<evidence type="ECO:0000313" key="4">
    <source>
        <dbReference type="Proteomes" id="UP000194003"/>
    </source>
</evidence>
<comment type="similarity">
    <text evidence="2">Belongs to the CowN family.</text>
</comment>
<evidence type="ECO:0000313" key="3">
    <source>
        <dbReference type="EMBL" id="OSM06840.1"/>
    </source>
</evidence>
<dbReference type="Pfam" id="PF20543">
    <property type="entry name" value="CowN"/>
    <property type="match status" value="1"/>
</dbReference>
<dbReference type="GO" id="GO:0009399">
    <property type="term" value="P:nitrogen fixation"/>
    <property type="evidence" value="ECO:0007669"/>
    <property type="project" value="UniProtKB-UniRule"/>
</dbReference>
<organism evidence="3 4">
    <name type="scientific">Magnetofaba australis IT-1</name>
    <dbReference type="NCBI Taxonomy" id="1434232"/>
    <lineage>
        <taxon>Bacteria</taxon>
        <taxon>Pseudomonadati</taxon>
        <taxon>Pseudomonadota</taxon>
        <taxon>Magnetococcia</taxon>
        <taxon>Magnetococcales</taxon>
        <taxon>Magnetococcaceae</taxon>
        <taxon>Magnetofaba</taxon>
    </lineage>
</organism>
<gene>
    <name evidence="2" type="primary">cowN</name>
    <name evidence="3" type="ORF">MAIT1_00286</name>
</gene>
<dbReference type="OrthoDB" id="7689335at2"/>
<reference evidence="3 4" key="1">
    <citation type="journal article" date="2016" name="BMC Genomics">
        <title>Combined genomic and structural analyses of a cultured magnetotactic bacterium reveals its niche adaptation to a dynamic environment.</title>
        <authorList>
            <person name="Araujo A.C."/>
            <person name="Morillo V."/>
            <person name="Cypriano J."/>
            <person name="Teixeira L.C."/>
            <person name="Leao P."/>
            <person name="Lyra S."/>
            <person name="Almeida L.G."/>
            <person name="Bazylinski D.A."/>
            <person name="Vasconcellos A.T."/>
            <person name="Abreu F."/>
            <person name="Lins U."/>
        </authorList>
    </citation>
    <scope>NUCLEOTIDE SEQUENCE [LARGE SCALE GENOMIC DNA]</scope>
    <source>
        <strain evidence="3 4">IT-1</strain>
    </source>
</reference>